<protein>
    <submittedName>
        <fullName evidence="2">Uncharacterized protein</fullName>
    </submittedName>
</protein>
<comment type="caution">
    <text evidence="2">The sequence shown here is derived from an EMBL/GenBank/DDBJ whole genome shotgun (WGS) entry which is preliminary data.</text>
</comment>
<feature type="region of interest" description="Disordered" evidence="1">
    <location>
        <begin position="1"/>
        <end position="33"/>
    </location>
</feature>
<name>X0Z581_9ZZZZ</name>
<evidence type="ECO:0000256" key="1">
    <source>
        <dbReference type="SAM" id="MobiDB-lite"/>
    </source>
</evidence>
<dbReference type="EMBL" id="BART01005952">
    <property type="protein sequence ID" value="GAG55568.1"/>
    <property type="molecule type" value="Genomic_DNA"/>
</dbReference>
<feature type="non-terminal residue" evidence="2">
    <location>
        <position position="1"/>
    </location>
</feature>
<gene>
    <name evidence="2" type="ORF">S01H4_13515</name>
</gene>
<organism evidence="2">
    <name type="scientific">marine sediment metagenome</name>
    <dbReference type="NCBI Taxonomy" id="412755"/>
    <lineage>
        <taxon>unclassified sequences</taxon>
        <taxon>metagenomes</taxon>
        <taxon>ecological metagenomes</taxon>
    </lineage>
</organism>
<feature type="compositionally biased region" description="Basic and acidic residues" evidence="1">
    <location>
        <begin position="1"/>
        <end position="11"/>
    </location>
</feature>
<sequence length="237" mass="27927">EKEPVKEKADVESPAEEIPATETETPAETDDWFAPAVEETTEDKLTEDSEIVGGKNDLRPFFIRALDNFEPKKGIVLDHIHHTLERYVAFQLKGDEDIHWMKETCYPKLLSLFDESGSIKVRHRILMILSEIYGIDELDIEQGKLSMILRKKFFEPEENNSIAIHCWKMFLSQADDELKETLKDEIFYLAISFDRFWRRANAELKEMLKDMVYKMTPDEKEILRKRGLEVRKDHYKI</sequence>
<proteinExistence type="predicted"/>
<accession>X0Z581</accession>
<reference evidence="2" key="1">
    <citation type="journal article" date="2014" name="Front. Microbiol.">
        <title>High frequency of phylogenetically diverse reductive dehalogenase-homologous genes in deep subseafloor sedimentary metagenomes.</title>
        <authorList>
            <person name="Kawai M."/>
            <person name="Futagami T."/>
            <person name="Toyoda A."/>
            <person name="Takaki Y."/>
            <person name="Nishi S."/>
            <person name="Hori S."/>
            <person name="Arai W."/>
            <person name="Tsubouchi T."/>
            <person name="Morono Y."/>
            <person name="Uchiyama I."/>
            <person name="Ito T."/>
            <person name="Fujiyama A."/>
            <person name="Inagaki F."/>
            <person name="Takami H."/>
        </authorList>
    </citation>
    <scope>NUCLEOTIDE SEQUENCE</scope>
    <source>
        <strain evidence="2">Expedition CK06-06</strain>
    </source>
</reference>
<dbReference type="AlphaFoldDB" id="X0Z581"/>
<evidence type="ECO:0000313" key="2">
    <source>
        <dbReference type="EMBL" id="GAG55568.1"/>
    </source>
</evidence>